<evidence type="ECO:0000313" key="6">
    <source>
        <dbReference type="EMBL" id="NYG01074.1"/>
    </source>
</evidence>
<dbReference type="RefSeq" id="WP_179760600.1">
    <property type="nucleotide sequence ID" value="NZ_BAAAJZ010000008.1"/>
</dbReference>
<feature type="domain" description="HTH tetR-type" evidence="5">
    <location>
        <begin position="11"/>
        <end position="71"/>
    </location>
</feature>
<evidence type="ECO:0000256" key="3">
    <source>
        <dbReference type="ARBA" id="ARBA00023163"/>
    </source>
</evidence>
<comment type="caution">
    <text evidence="6">The sequence shown here is derived from an EMBL/GenBank/DDBJ whole genome shotgun (WGS) entry which is preliminary data.</text>
</comment>
<evidence type="ECO:0000259" key="5">
    <source>
        <dbReference type="PROSITE" id="PS50977"/>
    </source>
</evidence>
<dbReference type="AlphaFoldDB" id="A0A852W2N2"/>
<feature type="DNA-binding region" description="H-T-H motif" evidence="4">
    <location>
        <begin position="34"/>
        <end position="53"/>
    </location>
</feature>
<dbReference type="GO" id="GO:0003700">
    <property type="term" value="F:DNA-binding transcription factor activity"/>
    <property type="evidence" value="ECO:0007669"/>
    <property type="project" value="TreeGrafter"/>
</dbReference>
<keyword evidence="2 4" id="KW-0238">DNA-binding</keyword>
<dbReference type="PANTHER" id="PTHR30055:SF234">
    <property type="entry name" value="HTH-TYPE TRANSCRIPTIONAL REGULATOR BETI"/>
    <property type="match status" value="1"/>
</dbReference>
<evidence type="ECO:0000256" key="1">
    <source>
        <dbReference type="ARBA" id="ARBA00023015"/>
    </source>
</evidence>
<gene>
    <name evidence="6" type="ORF">HDA37_001359</name>
</gene>
<name>A0A852W2N2_PSEA5</name>
<dbReference type="EMBL" id="JACCCZ010000001">
    <property type="protein sequence ID" value="NYG01074.1"/>
    <property type="molecule type" value="Genomic_DNA"/>
</dbReference>
<dbReference type="Gene3D" id="1.10.357.10">
    <property type="entry name" value="Tetracycline Repressor, domain 2"/>
    <property type="match status" value="1"/>
</dbReference>
<dbReference type="Pfam" id="PF00440">
    <property type="entry name" value="TetR_N"/>
    <property type="match status" value="1"/>
</dbReference>
<sequence length="221" mass="23637">MTSGAARNGTRWTAEALLAEATRVFAESGFHAATMNEVARRSTATKATYYNRFGSKDDLYEACLRREADLMRAHLFGAYEAVDGLGVTEQLRHDMLAFFEYAERNPAGYTLLFGPESAGPASRMRRALLDTIRDEVTRRVRRTLDARVPDAVSAAEMIAAMIVGVAVHGTEQGVVVESLGAERAGAMAAAFVVAALRTIDPAALVAPGEAGARSRGDAEAP</sequence>
<dbReference type="Proteomes" id="UP000549695">
    <property type="component" value="Unassembled WGS sequence"/>
</dbReference>
<dbReference type="PANTHER" id="PTHR30055">
    <property type="entry name" value="HTH-TYPE TRANSCRIPTIONAL REGULATOR RUTR"/>
    <property type="match status" value="1"/>
</dbReference>
<evidence type="ECO:0000256" key="2">
    <source>
        <dbReference type="ARBA" id="ARBA00023125"/>
    </source>
</evidence>
<organism evidence="6 7">
    <name type="scientific">Pseudonocardia alni</name>
    <name type="common">Amycolata alni</name>
    <dbReference type="NCBI Taxonomy" id="33907"/>
    <lineage>
        <taxon>Bacteria</taxon>
        <taxon>Bacillati</taxon>
        <taxon>Actinomycetota</taxon>
        <taxon>Actinomycetes</taxon>
        <taxon>Pseudonocardiales</taxon>
        <taxon>Pseudonocardiaceae</taxon>
        <taxon>Pseudonocardia</taxon>
    </lineage>
</organism>
<dbReference type="InterPro" id="IPR050109">
    <property type="entry name" value="HTH-type_TetR-like_transc_reg"/>
</dbReference>
<dbReference type="GO" id="GO:0000976">
    <property type="term" value="F:transcription cis-regulatory region binding"/>
    <property type="evidence" value="ECO:0007669"/>
    <property type="project" value="TreeGrafter"/>
</dbReference>
<dbReference type="GeneID" id="98051158"/>
<proteinExistence type="predicted"/>
<dbReference type="InterPro" id="IPR036271">
    <property type="entry name" value="Tet_transcr_reg_TetR-rel_C_sf"/>
</dbReference>
<dbReference type="PROSITE" id="PS50977">
    <property type="entry name" value="HTH_TETR_2"/>
    <property type="match status" value="1"/>
</dbReference>
<reference evidence="6 7" key="1">
    <citation type="submission" date="2020-07" db="EMBL/GenBank/DDBJ databases">
        <title>Sequencing the genomes of 1000 actinobacteria strains.</title>
        <authorList>
            <person name="Klenk H.-P."/>
        </authorList>
    </citation>
    <scope>NUCLEOTIDE SEQUENCE [LARGE SCALE GENOMIC DNA]</scope>
    <source>
        <strain evidence="6 7">DSM 44749</strain>
    </source>
</reference>
<dbReference type="InterPro" id="IPR001647">
    <property type="entry name" value="HTH_TetR"/>
</dbReference>
<protein>
    <submittedName>
        <fullName evidence="6">AcrR family transcriptional regulator</fullName>
    </submittedName>
</protein>
<dbReference type="PRINTS" id="PR00455">
    <property type="entry name" value="HTHTETR"/>
</dbReference>
<dbReference type="SUPFAM" id="SSF46689">
    <property type="entry name" value="Homeodomain-like"/>
    <property type="match status" value="1"/>
</dbReference>
<keyword evidence="1" id="KW-0805">Transcription regulation</keyword>
<evidence type="ECO:0000256" key="4">
    <source>
        <dbReference type="PROSITE-ProRule" id="PRU00335"/>
    </source>
</evidence>
<accession>A0A852W2N2</accession>
<dbReference type="InterPro" id="IPR009057">
    <property type="entry name" value="Homeodomain-like_sf"/>
</dbReference>
<evidence type="ECO:0000313" key="7">
    <source>
        <dbReference type="Proteomes" id="UP000549695"/>
    </source>
</evidence>
<dbReference type="SUPFAM" id="SSF48498">
    <property type="entry name" value="Tetracyclin repressor-like, C-terminal domain"/>
    <property type="match status" value="1"/>
</dbReference>
<keyword evidence="3" id="KW-0804">Transcription</keyword>
<keyword evidence="7" id="KW-1185">Reference proteome</keyword>